<dbReference type="InterPro" id="IPR017438">
    <property type="entry name" value="ATP-NAD_kinase_N"/>
</dbReference>
<dbReference type="SUPFAM" id="SSF111331">
    <property type="entry name" value="NAD kinase/diacylglycerol kinase-like"/>
    <property type="match status" value="1"/>
</dbReference>
<dbReference type="AlphaFoldDB" id="A0A8T8SJ09"/>
<dbReference type="Gene3D" id="3.40.50.10330">
    <property type="entry name" value="Probable inorganic polyphosphate/atp-NAD kinase, domain 1"/>
    <property type="match status" value="1"/>
</dbReference>
<dbReference type="EMBL" id="LWDD02002416">
    <property type="protein sequence ID" value="KAE8240844.1"/>
    <property type="molecule type" value="Genomic_DNA"/>
</dbReference>
<dbReference type="PROSITE" id="PS50146">
    <property type="entry name" value="DAGK"/>
    <property type="match status" value="1"/>
</dbReference>
<gene>
    <name evidence="3" type="ORF">A4X03_0g8303</name>
</gene>
<dbReference type="PANTHER" id="PTHR12358:SF111">
    <property type="entry name" value="CERAMIDE KINASE, ISOFORM A"/>
    <property type="match status" value="1"/>
</dbReference>
<organism evidence="3 4">
    <name type="scientific">Tilletia caries</name>
    <name type="common">wheat bunt fungus</name>
    <dbReference type="NCBI Taxonomy" id="13290"/>
    <lineage>
        <taxon>Eukaryota</taxon>
        <taxon>Fungi</taxon>
        <taxon>Dikarya</taxon>
        <taxon>Basidiomycota</taxon>
        <taxon>Ustilaginomycotina</taxon>
        <taxon>Exobasidiomycetes</taxon>
        <taxon>Tilletiales</taxon>
        <taxon>Tilletiaceae</taxon>
        <taxon>Tilletia</taxon>
    </lineage>
</organism>
<protein>
    <recommendedName>
        <fullName evidence="2">DAGKc domain-containing protein</fullName>
    </recommendedName>
</protein>
<accession>A0A8T8SJ09</accession>
<comment type="caution">
    <text evidence="3">The sequence shown here is derived from an EMBL/GenBank/DDBJ whole genome shotgun (WGS) entry which is preliminary data.</text>
</comment>
<dbReference type="InterPro" id="IPR001206">
    <property type="entry name" value="Diacylglycerol_kinase_cat_dom"/>
</dbReference>
<evidence type="ECO:0000256" key="1">
    <source>
        <dbReference type="SAM" id="MobiDB-lite"/>
    </source>
</evidence>
<feature type="domain" description="DAGKc" evidence="2">
    <location>
        <begin position="1"/>
        <end position="120"/>
    </location>
</feature>
<reference evidence="3" key="2">
    <citation type="journal article" date="2019" name="IMA Fungus">
        <title>Genome sequencing and comparison of five Tilletia species to identify candidate genes for the detection of regulated species infecting wheat.</title>
        <authorList>
            <person name="Nguyen H.D.T."/>
            <person name="Sultana T."/>
            <person name="Kesanakurti P."/>
            <person name="Hambleton S."/>
        </authorList>
    </citation>
    <scope>NUCLEOTIDE SEQUENCE</scope>
    <source>
        <strain evidence="3">DAOMC 238032</strain>
    </source>
</reference>
<dbReference type="GO" id="GO:0016020">
    <property type="term" value="C:membrane"/>
    <property type="evidence" value="ECO:0007669"/>
    <property type="project" value="GOC"/>
</dbReference>
<dbReference type="Proteomes" id="UP000077671">
    <property type="component" value="Unassembled WGS sequence"/>
</dbReference>
<reference evidence="3" key="1">
    <citation type="submission" date="2016-04" db="EMBL/GenBank/DDBJ databases">
        <authorList>
            <person name="Nguyen H.D."/>
            <person name="Kesanakurti P."/>
            <person name="Cullis J."/>
            <person name="Levesque C.A."/>
            <person name="Hambleton S."/>
        </authorList>
    </citation>
    <scope>NUCLEOTIDE SEQUENCE</scope>
    <source>
        <strain evidence="3">DAOMC 238032</strain>
    </source>
</reference>
<feature type="compositionally biased region" description="Polar residues" evidence="1">
    <location>
        <begin position="311"/>
        <end position="320"/>
    </location>
</feature>
<evidence type="ECO:0000313" key="4">
    <source>
        <dbReference type="Proteomes" id="UP000077671"/>
    </source>
</evidence>
<evidence type="ECO:0000259" key="2">
    <source>
        <dbReference type="PROSITE" id="PS50146"/>
    </source>
</evidence>
<dbReference type="PANTHER" id="PTHR12358">
    <property type="entry name" value="SPHINGOSINE KINASE"/>
    <property type="match status" value="1"/>
</dbReference>
<dbReference type="InterPro" id="IPR016064">
    <property type="entry name" value="NAD/diacylglycerol_kinase_sf"/>
</dbReference>
<sequence>MSKIQLHVVLNPASGLPGLSRTLFENQIAPLLVQHSHINVVKHETRSEGDGVRIGREVRDAIAQSFSPFPTVYTVLLGGDGTTHEFLNGLILKEEDSESSEASLIDVQLAMVPTGTANALYAGLYPPGSEGTHESSDGQGEHDWRLRSVRALLNSLKMTDANSTTAPPSALVPLTLTRTSATPVRSGDGDNEGPGSSQRTSLAHIITSHALHAAILHDSEALRAEFPGIERFKMAAQKNATVWVSGKLVLKPSSAGTLSVYDPTTDGFQTLSEEKATLEGPFLYLAALTTDRLEPTFVPGPFSVTAALSRAESSSGSTNPHPRPPSSLDIVAIRPLRSPAVSSSAASSSSPSWATSDAAQDVRLQFALGALTKITQLMYDNGKHVYLTYPASSDASSSTEGGKSKTAVQEEVLEERGSGVAVVEYFRCGGYEWQPAADDAQAKLTCIDGTVLRASKTEVEVLRDWADKVGVWR</sequence>
<dbReference type="GO" id="GO:0006672">
    <property type="term" value="P:ceramide metabolic process"/>
    <property type="evidence" value="ECO:0007669"/>
    <property type="project" value="TreeGrafter"/>
</dbReference>
<dbReference type="GO" id="GO:0001729">
    <property type="term" value="F:ceramide kinase activity"/>
    <property type="evidence" value="ECO:0007669"/>
    <property type="project" value="TreeGrafter"/>
</dbReference>
<name>A0A8T8SJ09_9BASI</name>
<dbReference type="InterPro" id="IPR050187">
    <property type="entry name" value="Lipid_Phosphate_FormReg"/>
</dbReference>
<feature type="region of interest" description="Disordered" evidence="1">
    <location>
        <begin position="309"/>
        <end position="328"/>
    </location>
</feature>
<evidence type="ECO:0000313" key="3">
    <source>
        <dbReference type="EMBL" id="KAE8240844.1"/>
    </source>
</evidence>
<feature type="region of interest" description="Disordered" evidence="1">
    <location>
        <begin position="160"/>
        <end position="199"/>
    </location>
</feature>
<proteinExistence type="predicted"/>
<dbReference type="Pfam" id="PF00781">
    <property type="entry name" value="DAGK_cat"/>
    <property type="match status" value="1"/>
</dbReference>